<keyword evidence="2" id="KW-1185">Reference proteome</keyword>
<dbReference type="HOGENOM" id="CLU_2677913_0_0_1"/>
<reference evidence="1 2" key="1">
    <citation type="submission" date="2014-04" db="EMBL/GenBank/DDBJ databases">
        <authorList>
            <consortium name="DOE Joint Genome Institute"/>
            <person name="Kuo A."/>
            <person name="Kohler A."/>
            <person name="Nagy L.G."/>
            <person name="Floudas D."/>
            <person name="Copeland A."/>
            <person name="Barry K.W."/>
            <person name="Cichocki N."/>
            <person name="Veneault-Fourrey C."/>
            <person name="LaButti K."/>
            <person name="Lindquist E.A."/>
            <person name="Lipzen A."/>
            <person name="Lundell T."/>
            <person name="Morin E."/>
            <person name="Murat C."/>
            <person name="Sun H."/>
            <person name="Tunlid A."/>
            <person name="Henrissat B."/>
            <person name="Grigoriev I.V."/>
            <person name="Hibbett D.S."/>
            <person name="Martin F."/>
            <person name="Nordberg H.P."/>
            <person name="Cantor M.N."/>
            <person name="Hua S.X."/>
        </authorList>
    </citation>
    <scope>NUCLEOTIDE SEQUENCE [LARGE SCALE GENOMIC DNA]</scope>
    <source>
        <strain evidence="1 2">Foug A</strain>
    </source>
</reference>
<evidence type="ECO:0000313" key="1">
    <source>
        <dbReference type="EMBL" id="KIM60983.1"/>
    </source>
</evidence>
<gene>
    <name evidence="1" type="ORF">SCLCIDRAFT_1216284</name>
</gene>
<dbReference type="InParanoid" id="A0A0C2ZH49"/>
<feature type="non-terminal residue" evidence="1">
    <location>
        <position position="75"/>
    </location>
</feature>
<evidence type="ECO:0000313" key="2">
    <source>
        <dbReference type="Proteomes" id="UP000053989"/>
    </source>
</evidence>
<protein>
    <submittedName>
        <fullName evidence="1">Uncharacterized protein</fullName>
    </submittedName>
</protein>
<dbReference type="EMBL" id="KN822056">
    <property type="protein sequence ID" value="KIM60983.1"/>
    <property type="molecule type" value="Genomic_DNA"/>
</dbReference>
<name>A0A0C2ZH49_9AGAM</name>
<dbReference type="AlphaFoldDB" id="A0A0C2ZH49"/>
<dbReference type="Proteomes" id="UP000053989">
    <property type="component" value="Unassembled WGS sequence"/>
</dbReference>
<reference evidence="2" key="2">
    <citation type="submission" date="2015-01" db="EMBL/GenBank/DDBJ databases">
        <title>Evolutionary Origins and Diversification of the Mycorrhizal Mutualists.</title>
        <authorList>
            <consortium name="DOE Joint Genome Institute"/>
            <consortium name="Mycorrhizal Genomics Consortium"/>
            <person name="Kohler A."/>
            <person name="Kuo A."/>
            <person name="Nagy L.G."/>
            <person name="Floudas D."/>
            <person name="Copeland A."/>
            <person name="Barry K.W."/>
            <person name="Cichocki N."/>
            <person name="Veneault-Fourrey C."/>
            <person name="LaButti K."/>
            <person name="Lindquist E.A."/>
            <person name="Lipzen A."/>
            <person name="Lundell T."/>
            <person name="Morin E."/>
            <person name="Murat C."/>
            <person name="Riley R."/>
            <person name="Ohm R."/>
            <person name="Sun H."/>
            <person name="Tunlid A."/>
            <person name="Henrissat B."/>
            <person name="Grigoriev I.V."/>
            <person name="Hibbett D.S."/>
            <person name="Martin F."/>
        </authorList>
    </citation>
    <scope>NUCLEOTIDE SEQUENCE [LARGE SCALE GENOMIC DNA]</scope>
    <source>
        <strain evidence="2">Foug A</strain>
    </source>
</reference>
<accession>A0A0C2ZH49</accession>
<sequence>MPTHPRLGTTLKVWTDGEPLHHHCVAHHLLASVAGITPIRIPTCWYGRDNFPQKTNHTNSLACQGFWDVVKPPST</sequence>
<organism evidence="1 2">
    <name type="scientific">Scleroderma citrinum Foug A</name>
    <dbReference type="NCBI Taxonomy" id="1036808"/>
    <lineage>
        <taxon>Eukaryota</taxon>
        <taxon>Fungi</taxon>
        <taxon>Dikarya</taxon>
        <taxon>Basidiomycota</taxon>
        <taxon>Agaricomycotina</taxon>
        <taxon>Agaricomycetes</taxon>
        <taxon>Agaricomycetidae</taxon>
        <taxon>Boletales</taxon>
        <taxon>Sclerodermatineae</taxon>
        <taxon>Sclerodermataceae</taxon>
        <taxon>Scleroderma</taxon>
    </lineage>
</organism>
<proteinExistence type="predicted"/>